<feature type="region of interest" description="Disordered" evidence="1">
    <location>
        <begin position="1"/>
        <end position="27"/>
    </location>
</feature>
<feature type="domain" description="Oxidoreductase molybdopterin-binding" evidence="2">
    <location>
        <begin position="46"/>
        <end position="189"/>
    </location>
</feature>
<evidence type="ECO:0000259" key="2">
    <source>
        <dbReference type="Pfam" id="PF00174"/>
    </source>
</evidence>
<reference evidence="3 4" key="1">
    <citation type="submission" date="2019-10" db="EMBL/GenBank/DDBJ databases">
        <title>Dictyobacter vulcani sp. nov., within the class Ktedonobacteria, isolated from soil of volcanic Mt. Zao.</title>
        <authorList>
            <person name="Zheng Y."/>
            <person name="Wang C.M."/>
            <person name="Sakai Y."/>
            <person name="Abe K."/>
            <person name="Yokota A."/>
            <person name="Yabe S."/>
        </authorList>
    </citation>
    <scope>NUCLEOTIDE SEQUENCE [LARGE SCALE GENOMIC DNA]</scope>
    <source>
        <strain evidence="3 4">W12</strain>
    </source>
</reference>
<dbReference type="EMBL" id="BKZW01000001">
    <property type="protein sequence ID" value="GER88549.1"/>
    <property type="molecule type" value="Genomic_DNA"/>
</dbReference>
<dbReference type="Proteomes" id="UP000326912">
    <property type="component" value="Unassembled WGS sequence"/>
</dbReference>
<dbReference type="PANTHER" id="PTHR43032:SF4">
    <property type="entry name" value="OXIDOREDUCTASE MOLYBDOPTERIN-BINDING DOMAIN-CONTAINING PROTEIN"/>
    <property type="match status" value="1"/>
</dbReference>
<accession>A0A5J4KQZ4</accession>
<feature type="compositionally biased region" description="Basic and acidic residues" evidence="1">
    <location>
        <begin position="7"/>
        <end position="25"/>
    </location>
</feature>
<dbReference type="AlphaFoldDB" id="A0A5J4KQZ4"/>
<comment type="caution">
    <text evidence="3">The sequence shown here is derived from an EMBL/GenBank/DDBJ whole genome shotgun (WGS) entry which is preliminary data.</text>
</comment>
<protein>
    <submittedName>
        <fullName evidence="3">Molybdopterin-binding oxidoreductase</fullName>
    </submittedName>
</protein>
<gene>
    <name evidence="3" type="ORF">KDW_27110</name>
</gene>
<dbReference type="Gene3D" id="3.90.420.10">
    <property type="entry name" value="Oxidoreductase, molybdopterin-binding domain"/>
    <property type="match status" value="1"/>
</dbReference>
<evidence type="ECO:0000313" key="4">
    <source>
        <dbReference type="Proteomes" id="UP000326912"/>
    </source>
</evidence>
<evidence type="ECO:0000313" key="3">
    <source>
        <dbReference type="EMBL" id="GER88549.1"/>
    </source>
</evidence>
<dbReference type="SUPFAM" id="SSF56524">
    <property type="entry name" value="Oxidoreductase molybdopterin-binding domain"/>
    <property type="match status" value="1"/>
</dbReference>
<dbReference type="RefSeq" id="WP_233097687.1">
    <property type="nucleotide sequence ID" value="NZ_BKZW01000001.1"/>
</dbReference>
<evidence type="ECO:0000256" key="1">
    <source>
        <dbReference type="SAM" id="MobiDB-lite"/>
    </source>
</evidence>
<name>A0A5J4KQZ4_9CHLR</name>
<sequence>MNLFGKKSSEKKSSEEVDKRPDGLDRLPAGQYLTKKWPVLSYERTPTGMPSDWKFKVTGQVEHPFELNWEEFLALPRTTMTSDFHCVTSWSRYDNTWEGVHIREILQRARPLPTAQFVLARSWTGYTTNLPLQKLDDDDVMIVLKHDGQPLEPDHGGPVRLLVPKLYAYKSAKWLDGLEFLEKDHPGFWEQRGYHNRGNPWQEERYW</sequence>
<organism evidence="3 4">
    <name type="scientific">Dictyobacter vulcani</name>
    <dbReference type="NCBI Taxonomy" id="2607529"/>
    <lineage>
        <taxon>Bacteria</taxon>
        <taxon>Bacillati</taxon>
        <taxon>Chloroflexota</taxon>
        <taxon>Ktedonobacteria</taxon>
        <taxon>Ktedonobacterales</taxon>
        <taxon>Dictyobacteraceae</taxon>
        <taxon>Dictyobacter</taxon>
    </lineage>
</organism>
<proteinExistence type="predicted"/>
<dbReference type="InterPro" id="IPR036374">
    <property type="entry name" value="OxRdtase_Mopterin-bd_sf"/>
</dbReference>
<dbReference type="InterPro" id="IPR000572">
    <property type="entry name" value="OxRdtase_Mopterin-bd_dom"/>
</dbReference>
<dbReference type="Pfam" id="PF00174">
    <property type="entry name" value="Oxidored_molyb"/>
    <property type="match status" value="1"/>
</dbReference>
<dbReference type="PANTHER" id="PTHR43032">
    <property type="entry name" value="PROTEIN-METHIONINE-SULFOXIDE REDUCTASE"/>
    <property type="match status" value="1"/>
</dbReference>
<dbReference type="CDD" id="cd02109">
    <property type="entry name" value="arch_bact_SO_family_Moco"/>
    <property type="match status" value="1"/>
</dbReference>
<keyword evidence="4" id="KW-1185">Reference proteome</keyword>